<protein>
    <submittedName>
        <fullName evidence="7">Dicarboxylate/amino acid:cation symporter</fullName>
    </submittedName>
</protein>
<comment type="subcellular location">
    <subcellularLocation>
        <location evidence="1">Membrane</location>
        <topology evidence="1">Multi-pass membrane protein</topology>
    </subcellularLocation>
</comment>
<evidence type="ECO:0000256" key="4">
    <source>
        <dbReference type="ARBA" id="ARBA00022989"/>
    </source>
</evidence>
<dbReference type="InterPro" id="IPR036458">
    <property type="entry name" value="Na:dicarbo_symporter_sf"/>
</dbReference>
<evidence type="ECO:0000256" key="3">
    <source>
        <dbReference type="ARBA" id="ARBA00022692"/>
    </source>
</evidence>
<evidence type="ECO:0000256" key="1">
    <source>
        <dbReference type="ARBA" id="ARBA00004141"/>
    </source>
</evidence>
<gene>
    <name evidence="7" type="ORF">QS713_08560</name>
</gene>
<feature type="transmembrane region" description="Helical" evidence="6">
    <location>
        <begin position="12"/>
        <end position="36"/>
    </location>
</feature>
<organism evidence="7 8">
    <name type="scientific">Gleimia hominis</name>
    <dbReference type="NCBI Taxonomy" id="595468"/>
    <lineage>
        <taxon>Bacteria</taxon>
        <taxon>Bacillati</taxon>
        <taxon>Actinomycetota</taxon>
        <taxon>Actinomycetes</taxon>
        <taxon>Actinomycetales</taxon>
        <taxon>Actinomycetaceae</taxon>
        <taxon>Gleimia</taxon>
    </lineage>
</organism>
<dbReference type="Pfam" id="PF00375">
    <property type="entry name" value="SDF"/>
    <property type="match status" value="1"/>
</dbReference>
<reference evidence="7 8" key="1">
    <citation type="submission" date="2023-06" db="EMBL/GenBank/DDBJ databases">
        <title>Draft genome sequence of Gleimia hominis type strain CCUG 57540T.</title>
        <authorList>
            <person name="Salva-Serra F."/>
            <person name="Cardew S."/>
            <person name="Jensie Markopoulos S."/>
            <person name="Ohlen M."/>
            <person name="Inganas E."/>
            <person name="Svensson-Stadler L."/>
            <person name="Moore E.R.B."/>
        </authorList>
    </citation>
    <scope>NUCLEOTIDE SEQUENCE [LARGE SCALE GENOMIC DNA]</scope>
    <source>
        <strain evidence="7 8">CCUG 57540</strain>
    </source>
</reference>
<keyword evidence="3 6" id="KW-0812">Transmembrane</keyword>
<proteinExistence type="predicted"/>
<evidence type="ECO:0000256" key="5">
    <source>
        <dbReference type="ARBA" id="ARBA00023136"/>
    </source>
</evidence>
<dbReference type="Proteomes" id="UP001247542">
    <property type="component" value="Unassembled WGS sequence"/>
</dbReference>
<feature type="transmembrane region" description="Helical" evidence="6">
    <location>
        <begin position="174"/>
        <end position="198"/>
    </location>
</feature>
<keyword evidence="2" id="KW-0813">Transport</keyword>
<evidence type="ECO:0000313" key="8">
    <source>
        <dbReference type="Proteomes" id="UP001247542"/>
    </source>
</evidence>
<keyword evidence="4 6" id="KW-1133">Transmembrane helix</keyword>
<feature type="transmembrane region" description="Helical" evidence="6">
    <location>
        <begin position="210"/>
        <end position="236"/>
    </location>
</feature>
<dbReference type="PANTHER" id="PTHR42865">
    <property type="entry name" value="PROTON/GLUTAMATE-ASPARTATE SYMPORTER"/>
    <property type="match status" value="1"/>
</dbReference>
<dbReference type="EMBL" id="JASXSX010000005">
    <property type="protein sequence ID" value="MDT3768108.1"/>
    <property type="molecule type" value="Genomic_DNA"/>
</dbReference>
<feature type="transmembrane region" description="Helical" evidence="6">
    <location>
        <begin position="138"/>
        <end position="162"/>
    </location>
</feature>
<feature type="transmembrane region" description="Helical" evidence="6">
    <location>
        <begin position="73"/>
        <end position="95"/>
    </location>
</feature>
<dbReference type="Gene3D" id="1.10.3860.10">
    <property type="entry name" value="Sodium:dicarboxylate symporter"/>
    <property type="match status" value="1"/>
</dbReference>
<dbReference type="SUPFAM" id="SSF118215">
    <property type="entry name" value="Proton glutamate symport protein"/>
    <property type="match status" value="1"/>
</dbReference>
<keyword evidence="5 6" id="KW-0472">Membrane</keyword>
<evidence type="ECO:0000256" key="2">
    <source>
        <dbReference type="ARBA" id="ARBA00022448"/>
    </source>
</evidence>
<comment type="caution">
    <text evidence="7">The sequence shown here is derived from an EMBL/GenBank/DDBJ whole genome shotgun (WGS) entry which is preliminary data.</text>
</comment>
<evidence type="ECO:0000313" key="7">
    <source>
        <dbReference type="EMBL" id="MDT3768108.1"/>
    </source>
</evidence>
<name>A0ABU3ICW1_9ACTO</name>
<feature type="transmembrane region" description="Helical" evidence="6">
    <location>
        <begin position="42"/>
        <end position="64"/>
    </location>
</feature>
<dbReference type="RefSeq" id="WP_313274505.1">
    <property type="nucleotide sequence ID" value="NZ_JASXSX010000005.1"/>
</dbReference>
<feature type="transmembrane region" description="Helical" evidence="6">
    <location>
        <begin position="287"/>
        <end position="315"/>
    </location>
</feature>
<evidence type="ECO:0000256" key="6">
    <source>
        <dbReference type="SAM" id="Phobius"/>
    </source>
</evidence>
<dbReference type="InterPro" id="IPR001991">
    <property type="entry name" value="Na-dicarboxylate_symporter"/>
</dbReference>
<sequence length="415" mass="43535">MVKTFRRLPLYVWILIAIVLAVICGQFFPTGLARVFFTFNSIFGTFIGFAIPLIIIGLVTPALAELGSGSAKWILLTTAIAYVSTMIAGFGTWGVSHLVLPPFLQGQTIGALDASEHPELEPYFTVANAHSGDGVEIVVAPVMDVMTALILAFVIGIGVSLVRGTVVKEGFREFRVIVVALVEKILIPLLPLHIFGIFMNLTMSGDATRVISTFLAVVVMTFSLCMLILLLQYALAGAVAHRNPLKSLWAMKDAFLTALGSSSSAATIPVTLECARRNGVSKPVASFVVPLCATIHLSGSAIKITGFSLAILFLTGGHTDFASYAPFILMLGVMMIAAPGVPGGAIAAAAGLLSSMLGFNDAQVGLMFATYIALDSFGTATNVTGDGAIAMIIDRLAGKQLGAHAGGVDDHMKEA</sequence>
<keyword evidence="8" id="KW-1185">Reference proteome</keyword>
<dbReference type="PANTHER" id="PTHR42865:SF8">
    <property type="entry name" value="SERINE_THREONINE TRANSPORTER SSTT"/>
    <property type="match status" value="1"/>
</dbReference>
<accession>A0ABU3ICW1</accession>
<feature type="transmembrane region" description="Helical" evidence="6">
    <location>
        <begin position="327"/>
        <end position="353"/>
    </location>
</feature>